<proteinExistence type="predicted"/>
<reference evidence="3" key="1">
    <citation type="journal article" date="2019" name="Int. J. Syst. Evol. Microbiol.">
        <title>The Global Catalogue of Microorganisms (GCM) 10K type strain sequencing project: providing services to taxonomists for standard genome sequencing and annotation.</title>
        <authorList>
            <consortium name="The Broad Institute Genomics Platform"/>
            <consortium name="The Broad Institute Genome Sequencing Center for Infectious Disease"/>
            <person name="Wu L."/>
            <person name="Ma J."/>
        </authorList>
    </citation>
    <scope>NUCLEOTIDE SEQUENCE [LARGE SCALE GENOMIC DNA]</scope>
    <source>
        <strain evidence="3">JCM 14900</strain>
    </source>
</reference>
<dbReference type="RefSeq" id="WP_248148782.1">
    <property type="nucleotide sequence ID" value="NZ_BAAAOF010000004.1"/>
</dbReference>
<keyword evidence="3" id="KW-1185">Reference proteome</keyword>
<feature type="transmembrane region" description="Helical" evidence="1">
    <location>
        <begin position="23"/>
        <end position="45"/>
    </location>
</feature>
<dbReference type="Proteomes" id="UP001501343">
    <property type="component" value="Unassembled WGS sequence"/>
</dbReference>
<evidence type="ECO:0000256" key="1">
    <source>
        <dbReference type="SAM" id="Phobius"/>
    </source>
</evidence>
<name>A0ABP5B2I6_9MICO</name>
<sequence>MAHVVATGAGTTKMGGFVFVHSFQLPNLVCIGVAIIVGVSLSFVLS</sequence>
<organism evidence="2 3">
    <name type="scientific">Microbacterium aoyamense</name>
    <dbReference type="NCBI Taxonomy" id="344166"/>
    <lineage>
        <taxon>Bacteria</taxon>
        <taxon>Bacillati</taxon>
        <taxon>Actinomycetota</taxon>
        <taxon>Actinomycetes</taxon>
        <taxon>Micrococcales</taxon>
        <taxon>Microbacteriaceae</taxon>
        <taxon>Microbacterium</taxon>
    </lineage>
</organism>
<protein>
    <submittedName>
        <fullName evidence="2">Uncharacterized protein</fullName>
    </submittedName>
</protein>
<comment type="caution">
    <text evidence="2">The sequence shown here is derived from an EMBL/GenBank/DDBJ whole genome shotgun (WGS) entry which is preliminary data.</text>
</comment>
<gene>
    <name evidence="2" type="ORF">GCM10009775_20530</name>
</gene>
<keyword evidence="1" id="KW-0472">Membrane</keyword>
<evidence type="ECO:0000313" key="3">
    <source>
        <dbReference type="Proteomes" id="UP001501343"/>
    </source>
</evidence>
<keyword evidence="1" id="KW-1133">Transmembrane helix</keyword>
<accession>A0ABP5B2I6</accession>
<keyword evidence="1" id="KW-0812">Transmembrane</keyword>
<evidence type="ECO:0000313" key="2">
    <source>
        <dbReference type="EMBL" id="GAA1928385.1"/>
    </source>
</evidence>
<dbReference type="EMBL" id="BAAAOF010000004">
    <property type="protein sequence ID" value="GAA1928385.1"/>
    <property type="molecule type" value="Genomic_DNA"/>
</dbReference>